<dbReference type="Proteomes" id="UP000297737">
    <property type="component" value="Unassembled WGS sequence"/>
</dbReference>
<accession>A0A4Y9EKL0</accession>
<evidence type="ECO:0000256" key="2">
    <source>
        <dbReference type="ARBA" id="ARBA00022963"/>
    </source>
</evidence>
<dbReference type="OrthoDB" id="5290098at2"/>
<feature type="short sequence motif" description="GXSXG" evidence="4">
    <location>
        <begin position="36"/>
        <end position="40"/>
    </location>
</feature>
<dbReference type="InterPro" id="IPR050301">
    <property type="entry name" value="NTE"/>
</dbReference>
<dbReference type="AlphaFoldDB" id="A0A4Y9EKL0"/>
<dbReference type="EMBL" id="SIHO01000004">
    <property type="protein sequence ID" value="TFU00390.1"/>
    <property type="molecule type" value="Genomic_DNA"/>
</dbReference>
<dbReference type="GO" id="GO:0016787">
    <property type="term" value="F:hydrolase activity"/>
    <property type="evidence" value="ECO:0007669"/>
    <property type="project" value="UniProtKB-UniRule"/>
</dbReference>
<comment type="caution">
    <text evidence="6">The sequence shown here is derived from an EMBL/GenBank/DDBJ whole genome shotgun (WGS) entry which is preliminary data.</text>
</comment>
<dbReference type="InterPro" id="IPR002641">
    <property type="entry name" value="PNPLA_dom"/>
</dbReference>
<proteinExistence type="predicted"/>
<organism evidence="6 7">
    <name type="scientific">Glacieibacterium arshaanense</name>
    <dbReference type="NCBI Taxonomy" id="2511025"/>
    <lineage>
        <taxon>Bacteria</taxon>
        <taxon>Pseudomonadati</taxon>
        <taxon>Pseudomonadota</taxon>
        <taxon>Alphaproteobacteria</taxon>
        <taxon>Sphingomonadales</taxon>
        <taxon>Sphingosinicellaceae</taxon>
        <taxon>Glacieibacterium</taxon>
    </lineage>
</organism>
<dbReference type="PANTHER" id="PTHR14226:SF76">
    <property type="entry name" value="NTE FAMILY PROTEIN RSSA"/>
    <property type="match status" value="1"/>
</dbReference>
<dbReference type="GO" id="GO:0016042">
    <property type="term" value="P:lipid catabolic process"/>
    <property type="evidence" value="ECO:0007669"/>
    <property type="project" value="UniProtKB-UniRule"/>
</dbReference>
<dbReference type="Gene3D" id="3.40.1090.10">
    <property type="entry name" value="Cytosolic phospholipase A2 catalytic domain"/>
    <property type="match status" value="1"/>
</dbReference>
<dbReference type="PROSITE" id="PS51635">
    <property type="entry name" value="PNPLA"/>
    <property type="match status" value="1"/>
</dbReference>
<feature type="active site" description="Nucleophile" evidence="4">
    <location>
        <position position="38"/>
    </location>
</feature>
<keyword evidence="7" id="KW-1185">Reference proteome</keyword>
<sequence length="270" mass="28769">MKLALALGGGAGLGWAHIGVLHALAARNVDIVAVSGTSIGALAAVCLAAHRVNVLEELARSTNVRSMMRFLDIDFGRSALLGGRAVQRELRHQFGHTRLEDLFIPCAVVAADLVAGEEVALTRGEIVPAVRASIAIPGIFPPVRHDGRLLVDGGVMTPVPVRAARALSNAPVLAVNLQGDYANRSETWLRRQRAARHGGLSPTRVGRAGLSLIMMHVARQSLALDPPDFELAPRIGHIDVRNFTRADELIALGAASVEENWEMIARIGGR</sequence>
<keyword evidence="2 4" id="KW-0442">Lipid degradation</keyword>
<feature type="short sequence motif" description="DGA/G" evidence="4">
    <location>
        <begin position="152"/>
        <end position="154"/>
    </location>
</feature>
<dbReference type="RefSeq" id="WP_135247158.1">
    <property type="nucleotide sequence ID" value="NZ_SIHO01000004.1"/>
</dbReference>
<protein>
    <submittedName>
        <fullName evidence="6">Patatin</fullName>
    </submittedName>
</protein>
<evidence type="ECO:0000259" key="5">
    <source>
        <dbReference type="PROSITE" id="PS51635"/>
    </source>
</evidence>
<dbReference type="PANTHER" id="PTHR14226">
    <property type="entry name" value="NEUROPATHY TARGET ESTERASE/SWISS CHEESE D.MELANOGASTER"/>
    <property type="match status" value="1"/>
</dbReference>
<evidence type="ECO:0000256" key="4">
    <source>
        <dbReference type="PROSITE-ProRule" id="PRU01161"/>
    </source>
</evidence>
<dbReference type="InterPro" id="IPR016035">
    <property type="entry name" value="Acyl_Trfase/lysoPLipase"/>
</dbReference>
<name>A0A4Y9EKL0_9SPHN</name>
<reference evidence="6 7" key="1">
    <citation type="submission" date="2019-02" db="EMBL/GenBank/DDBJ databases">
        <title>Polymorphobacter sp. isolated from the lake at the Tibet of China.</title>
        <authorList>
            <person name="Li A."/>
        </authorList>
    </citation>
    <scope>NUCLEOTIDE SEQUENCE [LARGE SCALE GENOMIC DNA]</scope>
    <source>
        <strain evidence="6 7">DJ1R-1</strain>
    </source>
</reference>
<dbReference type="SUPFAM" id="SSF52151">
    <property type="entry name" value="FabD/lysophospholipase-like"/>
    <property type="match status" value="1"/>
</dbReference>
<keyword evidence="3 4" id="KW-0443">Lipid metabolism</keyword>
<comment type="caution">
    <text evidence="4">Lacks conserved residue(s) required for the propagation of feature annotation.</text>
</comment>
<evidence type="ECO:0000313" key="7">
    <source>
        <dbReference type="Proteomes" id="UP000297737"/>
    </source>
</evidence>
<dbReference type="Pfam" id="PF01734">
    <property type="entry name" value="Patatin"/>
    <property type="match status" value="1"/>
</dbReference>
<gene>
    <name evidence="6" type="ORF">EUV02_15200</name>
</gene>
<evidence type="ECO:0000256" key="1">
    <source>
        <dbReference type="ARBA" id="ARBA00022801"/>
    </source>
</evidence>
<evidence type="ECO:0000256" key="3">
    <source>
        <dbReference type="ARBA" id="ARBA00023098"/>
    </source>
</evidence>
<feature type="domain" description="PNPLA" evidence="5">
    <location>
        <begin position="5"/>
        <end position="165"/>
    </location>
</feature>
<evidence type="ECO:0000313" key="6">
    <source>
        <dbReference type="EMBL" id="TFU00390.1"/>
    </source>
</evidence>
<feature type="active site" description="Proton acceptor" evidence="4">
    <location>
        <position position="152"/>
    </location>
</feature>
<keyword evidence="1 4" id="KW-0378">Hydrolase</keyword>